<evidence type="ECO:0000256" key="2">
    <source>
        <dbReference type="ARBA" id="ARBA00022771"/>
    </source>
</evidence>
<dbReference type="SUPFAM" id="SSF57903">
    <property type="entry name" value="FYVE/PHD zinc finger"/>
    <property type="match status" value="1"/>
</dbReference>
<dbReference type="PROSITE" id="PS01359">
    <property type="entry name" value="ZF_PHD_1"/>
    <property type="match status" value="1"/>
</dbReference>
<dbReference type="InterPro" id="IPR013083">
    <property type="entry name" value="Znf_RING/FYVE/PHD"/>
</dbReference>
<reference evidence="8" key="1">
    <citation type="submission" date="2023-11" db="EMBL/GenBank/DDBJ databases">
        <title>Genome assemblies of two species of porcelain crab, Petrolisthes cinctipes and Petrolisthes manimaculis (Anomura: Porcellanidae).</title>
        <authorList>
            <person name="Angst P."/>
        </authorList>
    </citation>
    <scope>NUCLEOTIDE SEQUENCE</scope>
    <source>
        <strain evidence="8">PB745_02</strain>
        <tissue evidence="8">Gill</tissue>
    </source>
</reference>
<dbReference type="InterPro" id="IPR001965">
    <property type="entry name" value="Znf_PHD"/>
</dbReference>
<dbReference type="Gene3D" id="3.30.40.10">
    <property type="entry name" value="Zinc/RING finger domain, C3HC4 (zinc finger)"/>
    <property type="match status" value="1"/>
</dbReference>
<dbReference type="AlphaFoldDB" id="A0AAE1QE53"/>
<evidence type="ECO:0000313" key="9">
    <source>
        <dbReference type="Proteomes" id="UP001292094"/>
    </source>
</evidence>
<dbReference type="GO" id="GO:0008270">
    <property type="term" value="F:zinc ion binding"/>
    <property type="evidence" value="ECO:0007669"/>
    <property type="project" value="UniProtKB-KW"/>
</dbReference>
<evidence type="ECO:0000256" key="1">
    <source>
        <dbReference type="ARBA" id="ARBA00022723"/>
    </source>
</evidence>
<feature type="coiled-coil region" evidence="5">
    <location>
        <begin position="224"/>
        <end position="255"/>
    </location>
</feature>
<evidence type="ECO:0000256" key="6">
    <source>
        <dbReference type="SAM" id="MobiDB-lite"/>
    </source>
</evidence>
<keyword evidence="1" id="KW-0479">Metal-binding</keyword>
<dbReference type="EMBL" id="JAWZYT010000293">
    <property type="protein sequence ID" value="KAK4325209.1"/>
    <property type="molecule type" value="Genomic_DNA"/>
</dbReference>
<accession>A0AAE1QE53</accession>
<dbReference type="Proteomes" id="UP001292094">
    <property type="component" value="Unassembled WGS sequence"/>
</dbReference>
<evidence type="ECO:0000256" key="3">
    <source>
        <dbReference type="ARBA" id="ARBA00022833"/>
    </source>
</evidence>
<dbReference type="SMART" id="SM00249">
    <property type="entry name" value="PHD"/>
    <property type="match status" value="1"/>
</dbReference>
<proteinExistence type="predicted"/>
<keyword evidence="2 4" id="KW-0863">Zinc-finger</keyword>
<keyword evidence="5" id="KW-0175">Coiled coil</keyword>
<protein>
    <recommendedName>
        <fullName evidence="7">PHD-type domain-containing protein</fullName>
    </recommendedName>
</protein>
<keyword evidence="9" id="KW-1185">Reference proteome</keyword>
<keyword evidence="3" id="KW-0862">Zinc</keyword>
<dbReference type="InterPro" id="IPR011011">
    <property type="entry name" value="Znf_FYVE_PHD"/>
</dbReference>
<feature type="compositionally biased region" description="Basic and acidic residues" evidence="6">
    <location>
        <begin position="1"/>
        <end position="16"/>
    </location>
</feature>
<evidence type="ECO:0000259" key="7">
    <source>
        <dbReference type="PROSITE" id="PS50016"/>
    </source>
</evidence>
<feature type="region of interest" description="Disordered" evidence="6">
    <location>
        <begin position="1"/>
        <end position="44"/>
    </location>
</feature>
<evidence type="ECO:0000256" key="5">
    <source>
        <dbReference type="SAM" id="Coils"/>
    </source>
</evidence>
<evidence type="ECO:0000256" key="4">
    <source>
        <dbReference type="PROSITE-ProRule" id="PRU00146"/>
    </source>
</evidence>
<organism evidence="8 9">
    <name type="scientific">Petrolisthes manimaculis</name>
    <dbReference type="NCBI Taxonomy" id="1843537"/>
    <lineage>
        <taxon>Eukaryota</taxon>
        <taxon>Metazoa</taxon>
        <taxon>Ecdysozoa</taxon>
        <taxon>Arthropoda</taxon>
        <taxon>Crustacea</taxon>
        <taxon>Multicrustacea</taxon>
        <taxon>Malacostraca</taxon>
        <taxon>Eumalacostraca</taxon>
        <taxon>Eucarida</taxon>
        <taxon>Decapoda</taxon>
        <taxon>Pleocyemata</taxon>
        <taxon>Anomura</taxon>
        <taxon>Galatheoidea</taxon>
        <taxon>Porcellanidae</taxon>
        <taxon>Petrolisthes</taxon>
    </lineage>
</organism>
<name>A0AAE1QE53_9EUCA</name>
<dbReference type="InterPro" id="IPR019787">
    <property type="entry name" value="Znf_PHD-finger"/>
</dbReference>
<evidence type="ECO:0000313" key="8">
    <source>
        <dbReference type="EMBL" id="KAK4325209.1"/>
    </source>
</evidence>
<dbReference type="PROSITE" id="PS50016">
    <property type="entry name" value="ZF_PHD_2"/>
    <property type="match status" value="1"/>
</dbReference>
<sequence>MARGKKNTEKKGEKQETLGASAVGDPVLDGEETNSNKRESDDDNNNGNCCGICESEVDGSDQAMQCEVCKQKYHIICEKMPVQVYEYLMKAEEQIDWYCTHCKKGSRNLHKYIKKVDERTTIMENKHSDLEVRVNAMTEIIVENQQISKSVEDRIGQVEAQIVEFKDQLDNQCTQGSLLNEGLGNLESTVINLQRRLTSSDDISGNSPVSYSEAIKKEAVPAMRDIMKQEMENLKKKIDDENNVMNKEYRDQEDKKNKIIIHGAPESRENECDKRREEDWNFLERFIQIGIEEVNIHENMIRKVVRIGKRNANAEKPRPMLVMFNTSYYKQDVLINTKNLKTKDEFKEIYVQHDMTVAQRNELKQLVSKAKKMEEEDKSGNIIYRVRGSPENLVIRKMKKQM</sequence>
<gene>
    <name evidence="8" type="ORF">Pmani_004169</name>
</gene>
<dbReference type="Pfam" id="PF00628">
    <property type="entry name" value="PHD"/>
    <property type="match status" value="1"/>
</dbReference>
<comment type="caution">
    <text evidence="8">The sequence shown here is derived from an EMBL/GenBank/DDBJ whole genome shotgun (WGS) entry which is preliminary data.</text>
</comment>
<dbReference type="InterPro" id="IPR019786">
    <property type="entry name" value="Zinc_finger_PHD-type_CS"/>
</dbReference>
<dbReference type="PANTHER" id="PTHR37445">
    <property type="entry name" value="PROTEIN CBG24663"/>
    <property type="match status" value="1"/>
</dbReference>
<feature type="domain" description="PHD-type" evidence="7">
    <location>
        <begin position="47"/>
        <end position="105"/>
    </location>
</feature>
<dbReference type="PANTHER" id="PTHR37445:SF3">
    <property type="entry name" value="ZINC FINGER PHD-TYPE DOMAIN-CONTAINING PROTEIN"/>
    <property type="match status" value="1"/>
</dbReference>